<proteinExistence type="predicted"/>
<feature type="domain" description="DUF3347" evidence="2">
    <location>
        <begin position="61"/>
        <end position="134"/>
    </location>
</feature>
<sequence length="184" mass="20542">MKKYILPIFFVFTVLAFSACGSGQQETSQEASQAQKTTKIKLEVPNFDTTKISKADVEAMINPYLSLKDAFVASNAERSQKLAEELANAIQNEALQAVKADAQAIQQSTDLESQRLSFYQLSAKIFFLVKNIGGNKEPLYQQYCPMAFNDQGAYWLSKENKIRNPYFGDEMLTCGIVNEALAVK</sequence>
<feature type="chain" id="PRO_5011778727" description="DUF3347 domain-containing protein" evidence="1">
    <location>
        <begin position="20"/>
        <end position="184"/>
    </location>
</feature>
<name>A0A1I2GZ62_9BACT</name>
<reference evidence="3 4" key="1">
    <citation type="submission" date="2016-10" db="EMBL/GenBank/DDBJ databases">
        <authorList>
            <person name="de Groot N.N."/>
        </authorList>
    </citation>
    <scope>NUCLEOTIDE SEQUENCE [LARGE SCALE GENOMIC DNA]</scope>
    <source>
        <strain>GEY</strain>
        <strain evidence="4">DSM 9560</strain>
    </source>
</reference>
<feature type="signal peptide" evidence="1">
    <location>
        <begin position="1"/>
        <end position="19"/>
    </location>
</feature>
<gene>
    <name evidence="3" type="ORF">SAMN04488541_102128</name>
</gene>
<keyword evidence="4" id="KW-1185">Reference proteome</keyword>
<evidence type="ECO:0000256" key="1">
    <source>
        <dbReference type="SAM" id="SignalP"/>
    </source>
</evidence>
<evidence type="ECO:0000259" key="2">
    <source>
        <dbReference type="Pfam" id="PF11827"/>
    </source>
</evidence>
<keyword evidence="1" id="KW-0732">Signal</keyword>
<dbReference type="Proteomes" id="UP000199513">
    <property type="component" value="Unassembled WGS sequence"/>
</dbReference>
<organism evidence="3 4">
    <name type="scientific">Thermoflexibacter ruber</name>
    <dbReference type="NCBI Taxonomy" id="1003"/>
    <lineage>
        <taxon>Bacteria</taxon>
        <taxon>Pseudomonadati</taxon>
        <taxon>Bacteroidota</taxon>
        <taxon>Cytophagia</taxon>
        <taxon>Cytophagales</taxon>
        <taxon>Thermoflexibacteraceae</taxon>
        <taxon>Thermoflexibacter</taxon>
    </lineage>
</organism>
<dbReference type="AlphaFoldDB" id="A0A1I2GZ62"/>
<protein>
    <recommendedName>
        <fullName evidence="2">DUF3347 domain-containing protein</fullName>
    </recommendedName>
</protein>
<evidence type="ECO:0000313" key="4">
    <source>
        <dbReference type="Proteomes" id="UP000199513"/>
    </source>
</evidence>
<evidence type="ECO:0000313" key="3">
    <source>
        <dbReference type="EMBL" id="SFF23254.1"/>
    </source>
</evidence>
<dbReference type="Pfam" id="PF11827">
    <property type="entry name" value="DUF3347"/>
    <property type="match status" value="1"/>
</dbReference>
<dbReference type="EMBL" id="FONY01000021">
    <property type="protein sequence ID" value="SFF23254.1"/>
    <property type="molecule type" value="Genomic_DNA"/>
</dbReference>
<dbReference type="OrthoDB" id="5513217at2"/>
<dbReference type="RefSeq" id="WP_091545785.1">
    <property type="nucleotide sequence ID" value="NZ_FONY01000021.1"/>
</dbReference>
<dbReference type="STRING" id="1003.SAMN04488541_102128"/>
<accession>A0A1I2GZ62</accession>
<dbReference type="PROSITE" id="PS51257">
    <property type="entry name" value="PROKAR_LIPOPROTEIN"/>
    <property type="match status" value="1"/>
</dbReference>
<dbReference type="InterPro" id="IPR021782">
    <property type="entry name" value="DUF3347"/>
</dbReference>